<keyword evidence="1" id="KW-0963">Cytoplasm</keyword>
<proteinExistence type="predicted"/>
<dbReference type="Gene3D" id="3.30.950.10">
    <property type="entry name" value="Methyltransferase, Cobalt-precorrin-4 Transmethylase, Domain 2"/>
    <property type="match status" value="1"/>
</dbReference>
<dbReference type="CDD" id="cd11649">
    <property type="entry name" value="RsmI_like"/>
    <property type="match status" value="1"/>
</dbReference>
<feature type="domain" description="Tetrapyrrole methylase" evidence="6">
    <location>
        <begin position="63"/>
        <end position="215"/>
    </location>
</feature>
<evidence type="ECO:0000256" key="1">
    <source>
        <dbReference type="ARBA" id="ARBA00022490"/>
    </source>
</evidence>
<dbReference type="InterPro" id="IPR014777">
    <property type="entry name" value="4pyrrole_Mease_sub1"/>
</dbReference>
<gene>
    <name evidence="7" type="ORF">JYU14_05235</name>
</gene>
<dbReference type="Proteomes" id="UP000722121">
    <property type="component" value="Unassembled WGS sequence"/>
</dbReference>
<dbReference type="InterPro" id="IPR035996">
    <property type="entry name" value="4pyrrol_Methylase_sf"/>
</dbReference>
<dbReference type="InterPro" id="IPR014776">
    <property type="entry name" value="4pyrrole_Mease_sub2"/>
</dbReference>
<dbReference type="PANTHER" id="PTHR46111">
    <property type="entry name" value="RIBOSOMAL RNA SMALL SUBUNIT METHYLTRANSFERASE I"/>
    <property type="match status" value="1"/>
</dbReference>
<evidence type="ECO:0000256" key="3">
    <source>
        <dbReference type="ARBA" id="ARBA00022603"/>
    </source>
</evidence>
<sequence length="236" mass="25972">MKGLLYLFPNLLCKDHPVQEAFVPAIVEAVLQLDGLIAESPQGGRSFLYKFKTKKKPNDIPIATLNEHTKKGGVDFLLEPVLAGECWGVVSDSGMPCIADPGAELVAHAHNCSITIKAFPGPSSIMMALVLSGMQGQRFSFWGYLSRDPKKRKEELIAVEKRSRTDRATQLFIEAPYRNVACFQAILDTLRGTTRLCVATNIASPSQYLAVHTIAQWQAMPAPHIHKIPTTFLVEA</sequence>
<evidence type="ECO:0000313" key="7">
    <source>
        <dbReference type="EMBL" id="MBN4067469.1"/>
    </source>
</evidence>
<protein>
    <submittedName>
        <fullName evidence="7">SAM-dependent methyltransferase</fullName>
    </submittedName>
</protein>
<reference evidence="7 8" key="1">
    <citation type="submission" date="2021-02" db="EMBL/GenBank/DDBJ databases">
        <title>Activity-based single-cell genomes from oceanic crustal fluid captures similar information to metagenomic and metatranscriptomic surveys with orders of magnitude less sampling.</title>
        <authorList>
            <person name="D'Angelo T.S."/>
            <person name="Orcutt B.N."/>
        </authorList>
    </citation>
    <scope>NUCLEOTIDE SEQUENCE [LARGE SCALE GENOMIC DNA]</scope>
    <source>
        <strain evidence="7">AH-315-G07</strain>
    </source>
</reference>
<evidence type="ECO:0000259" key="6">
    <source>
        <dbReference type="Pfam" id="PF00590"/>
    </source>
</evidence>
<dbReference type="GO" id="GO:0032259">
    <property type="term" value="P:methylation"/>
    <property type="evidence" value="ECO:0007669"/>
    <property type="project" value="UniProtKB-KW"/>
</dbReference>
<keyword evidence="5" id="KW-0949">S-adenosyl-L-methionine</keyword>
<evidence type="ECO:0000256" key="2">
    <source>
        <dbReference type="ARBA" id="ARBA00022552"/>
    </source>
</evidence>
<dbReference type="Pfam" id="PF00590">
    <property type="entry name" value="TP_methylase"/>
    <property type="match status" value="1"/>
</dbReference>
<dbReference type="SUPFAM" id="SSF53790">
    <property type="entry name" value="Tetrapyrrole methylase"/>
    <property type="match status" value="1"/>
</dbReference>
<dbReference type="PANTHER" id="PTHR46111:SF2">
    <property type="entry name" value="SAM-DEPENDENT METHYLTRANSFERASE"/>
    <property type="match status" value="1"/>
</dbReference>
<keyword evidence="4" id="KW-0808">Transferase</keyword>
<dbReference type="EMBL" id="JAFITR010000155">
    <property type="protein sequence ID" value="MBN4067469.1"/>
    <property type="molecule type" value="Genomic_DNA"/>
</dbReference>
<name>A0ABS3AVG6_9BACT</name>
<accession>A0ABS3AVG6</accession>
<dbReference type="InterPro" id="IPR000878">
    <property type="entry name" value="4pyrrol_Mease"/>
</dbReference>
<evidence type="ECO:0000256" key="4">
    <source>
        <dbReference type="ARBA" id="ARBA00022679"/>
    </source>
</evidence>
<dbReference type="Gene3D" id="3.40.1010.10">
    <property type="entry name" value="Cobalt-precorrin-4 Transmethylase, Domain 1"/>
    <property type="match status" value="1"/>
</dbReference>
<keyword evidence="3 7" id="KW-0489">Methyltransferase</keyword>
<keyword evidence="8" id="KW-1185">Reference proteome</keyword>
<comment type="caution">
    <text evidence="7">The sequence shown here is derived from an EMBL/GenBank/DDBJ whole genome shotgun (WGS) entry which is preliminary data.</text>
</comment>
<evidence type="ECO:0000313" key="8">
    <source>
        <dbReference type="Proteomes" id="UP000722121"/>
    </source>
</evidence>
<dbReference type="GO" id="GO:0008168">
    <property type="term" value="F:methyltransferase activity"/>
    <property type="evidence" value="ECO:0007669"/>
    <property type="project" value="UniProtKB-KW"/>
</dbReference>
<dbReference type="InterPro" id="IPR008189">
    <property type="entry name" value="rRNA_ssu_MeTfrase_I"/>
</dbReference>
<organism evidence="7 8">
    <name type="scientific">Simkania negevensis</name>
    <dbReference type="NCBI Taxonomy" id="83561"/>
    <lineage>
        <taxon>Bacteria</taxon>
        <taxon>Pseudomonadati</taxon>
        <taxon>Chlamydiota</taxon>
        <taxon>Chlamydiia</taxon>
        <taxon>Parachlamydiales</taxon>
        <taxon>Simkaniaceae</taxon>
        <taxon>Simkania</taxon>
    </lineage>
</organism>
<evidence type="ECO:0000256" key="5">
    <source>
        <dbReference type="ARBA" id="ARBA00022691"/>
    </source>
</evidence>
<keyword evidence="2" id="KW-0698">rRNA processing</keyword>